<dbReference type="Pfam" id="PF01558">
    <property type="entry name" value="POR"/>
    <property type="match status" value="1"/>
</dbReference>
<reference evidence="3" key="1">
    <citation type="journal article" date="2020" name="mSystems">
        <title>Genome- and Community-Level Interaction Insights into Carbon Utilization and Element Cycling Functions of Hydrothermarchaeota in Hydrothermal Sediment.</title>
        <authorList>
            <person name="Zhou Z."/>
            <person name="Liu Y."/>
            <person name="Xu W."/>
            <person name="Pan J."/>
            <person name="Luo Z.H."/>
            <person name="Li M."/>
        </authorList>
    </citation>
    <scope>NUCLEOTIDE SEQUENCE [LARGE SCALE GENOMIC DNA]</scope>
    <source>
        <strain evidence="3">HyVt-219</strain>
    </source>
</reference>
<comment type="caution">
    <text evidence="3">The sequence shown here is derived from an EMBL/GenBank/DDBJ whole genome shotgun (WGS) entry which is preliminary data.</text>
</comment>
<dbReference type="SUPFAM" id="SSF53323">
    <property type="entry name" value="Pyruvate-ferredoxin oxidoreductase, PFOR, domain III"/>
    <property type="match status" value="1"/>
</dbReference>
<dbReference type="InterPro" id="IPR002869">
    <property type="entry name" value="Pyrv_flavodox_OxRed_cen"/>
</dbReference>
<protein>
    <submittedName>
        <fullName evidence="3">2-oxoacid:ferredoxin oxidoreductase subunit gamma</fullName>
    </submittedName>
</protein>
<accession>A0A7V0QS35</accession>
<sequence length="181" mass="19538">MYKDVIIAGFGGQGIIFAGKLLSYAGLKEGKEVIFYPSYGAEMRGGTANCTVIISDSMIPSPIVSFPSGAIVMSYPAFDKFLPRVKKDGQVVVNASLIKERTKRNDLYIVRIPANDVAESMGNSRVANTVALGAWVHLSGVVSLKALLSSLKDVLSPDKFDLLKINEKALKKGWELVPNSD</sequence>
<evidence type="ECO:0000313" key="3">
    <source>
        <dbReference type="EMBL" id="HDN84597.1"/>
    </source>
</evidence>
<dbReference type="Gene3D" id="3.40.920.10">
    <property type="entry name" value="Pyruvate-ferredoxin oxidoreductase, PFOR, domain III"/>
    <property type="match status" value="1"/>
</dbReference>
<dbReference type="AlphaFoldDB" id="A0A7V0QS35"/>
<name>A0A7V0QS35_UNCAE</name>
<dbReference type="InterPro" id="IPR019752">
    <property type="entry name" value="Pyrv/ketoisovalerate_OxRed_cat"/>
</dbReference>
<dbReference type="PANTHER" id="PTHR42730">
    <property type="entry name" value="2-OXOGLUTARATE SYNTHASE SUBUNIT KORC"/>
    <property type="match status" value="1"/>
</dbReference>
<gene>
    <name evidence="3" type="ORF">ENG47_02410</name>
</gene>
<feature type="domain" description="Pyruvate/ketoisovalerate oxidoreductase catalytic" evidence="2">
    <location>
        <begin position="11"/>
        <end position="174"/>
    </location>
</feature>
<dbReference type="EMBL" id="DRBC01000141">
    <property type="protein sequence ID" value="HDN84597.1"/>
    <property type="molecule type" value="Genomic_DNA"/>
</dbReference>
<evidence type="ECO:0000256" key="1">
    <source>
        <dbReference type="ARBA" id="ARBA00023002"/>
    </source>
</evidence>
<dbReference type="PANTHER" id="PTHR42730:SF1">
    <property type="entry name" value="2-OXOGLUTARATE SYNTHASE SUBUNIT KORC"/>
    <property type="match status" value="1"/>
</dbReference>
<keyword evidence="1" id="KW-0560">Oxidoreductase</keyword>
<proteinExistence type="predicted"/>
<dbReference type="GO" id="GO:0016903">
    <property type="term" value="F:oxidoreductase activity, acting on the aldehyde or oxo group of donors"/>
    <property type="evidence" value="ECO:0007669"/>
    <property type="project" value="InterPro"/>
</dbReference>
<dbReference type="Proteomes" id="UP000885660">
    <property type="component" value="Unassembled WGS sequence"/>
</dbReference>
<organism evidence="3">
    <name type="scientific">Aerophobetes bacterium</name>
    <dbReference type="NCBI Taxonomy" id="2030807"/>
    <lineage>
        <taxon>Bacteria</taxon>
        <taxon>Candidatus Aerophobota</taxon>
    </lineage>
</organism>
<dbReference type="InterPro" id="IPR052554">
    <property type="entry name" value="2-oxoglutarate_synth_KorC"/>
</dbReference>
<evidence type="ECO:0000259" key="2">
    <source>
        <dbReference type="Pfam" id="PF01558"/>
    </source>
</evidence>